<evidence type="ECO:0000256" key="8">
    <source>
        <dbReference type="ARBA" id="ARBA00023002"/>
    </source>
</evidence>
<keyword evidence="4 9" id="KW-0288">FMN</keyword>
<comment type="similarity">
    <text evidence="10">Belongs to the dus family.</text>
</comment>
<comment type="catalytic activity">
    <reaction evidence="9">
        <text>5,6-dihydrouridine(20a) in tRNA + NAD(+) = uridine(20a) in tRNA + NADH + H(+)</text>
        <dbReference type="Rhea" id="RHEA:53348"/>
        <dbReference type="Rhea" id="RHEA-COMP:13535"/>
        <dbReference type="Rhea" id="RHEA-COMP:13536"/>
        <dbReference type="ChEBI" id="CHEBI:15378"/>
        <dbReference type="ChEBI" id="CHEBI:57540"/>
        <dbReference type="ChEBI" id="CHEBI:57945"/>
        <dbReference type="ChEBI" id="CHEBI:65315"/>
        <dbReference type="ChEBI" id="CHEBI:74443"/>
    </reaction>
</comment>
<evidence type="ECO:0000259" key="11">
    <source>
        <dbReference type="Pfam" id="PF01207"/>
    </source>
</evidence>
<sequence>MSAPAPIPAGRPVPLARARRLSVAPMMEWTDRHCRMFHRQFSAHALLYTEMVTASGLVLGGADWLLAHDPREHPLALQLGGSEPEMLARAVEMALPFGFAEINLNVGCPSDRVQSGAFGACLMREPALVADCARAMIAAAGAAGPEITVKCRIGVDEQDPAQVLPDFVDTVAAAGVRVFAVHARKAWLKGLSPKENRSVPPLDYALVARLKASRPELTVLLNGGIASLAEAEAHCARFDGAMVGRAAYHDPAGILAGADALITGRTIAPVAPEDAVRGMLPHIEAELARGARLNQIARHMLGAFAGRPGARAWRRHLSEQATRPGAGPEVVEAALAHLAPVQAPVQAATQAAAE</sequence>
<feature type="domain" description="DUS-like FMN-binding" evidence="11">
    <location>
        <begin position="23"/>
        <end position="334"/>
    </location>
</feature>
<dbReference type="CDD" id="cd02801">
    <property type="entry name" value="DUS_like_FMN"/>
    <property type="match status" value="1"/>
</dbReference>
<reference evidence="12 13" key="1">
    <citation type="submission" date="2023-04" db="EMBL/GenBank/DDBJ databases">
        <title>Marinoamorphus aggregata gen. nov., sp. Nov., isolate from tissue of brittle star Ophioplocus japonicus.</title>
        <authorList>
            <person name="Kawano K."/>
            <person name="Sawayama S."/>
            <person name="Nakagawa S."/>
        </authorList>
    </citation>
    <scope>NUCLEOTIDE SEQUENCE [LARGE SCALE GENOMIC DNA]</scope>
    <source>
        <strain evidence="12 13">NKW23</strain>
    </source>
</reference>
<keyword evidence="3 9" id="KW-0285">Flavoprotein</keyword>
<feature type="site" description="Interacts with tRNA; defines subfamily-specific binding signature" evidence="9">
    <location>
        <position position="311"/>
    </location>
</feature>
<evidence type="ECO:0000256" key="7">
    <source>
        <dbReference type="ARBA" id="ARBA00022884"/>
    </source>
</evidence>
<comment type="cofactor">
    <cofactor evidence="1 9 10">
        <name>FMN</name>
        <dbReference type="ChEBI" id="CHEBI:58210"/>
    </cofactor>
</comment>
<evidence type="ECO:0000313" key="12">
    <source>
        <dbReference type="EMBL" id="GMG84753.1"/>
    </source>
</evidence>
<dbReference type="InterPro" id="IPR035587">
    <property type="entry name" value="DUS-like_FMN-bd"/>
</dbReference>
<dbReference type="Proteomes" id="UP001239909">
    <property type="component" value="Unassembled WGS sequence"/>
</dbReference>
<feature type="binding site" evidence="9">
    <location>
        <begin position="244"/>
        <end position="245"/>
    </location>
    <ligand>
        <name>FMN</name>
        <dbReference type="ChEBI" id="CHEBI:58210"/>
    </ligand>
</feature>
<dbReference type="InterPro" id="IPR004653">
    <property type="entry name" value="DusA"/>
</dbReference>
<name>A0ABQ6LNL3_9RHOB</name>
<dbReference type="HAMAP" id="MF_02041">
    <property type="entry name" value="DusA_subfam"/>
    <property type="match status" value="1"/>
</dbReference>
<dbReference type="InterPro" id="IPR001269">
    <property type="entry name" value="DUS_fam"/>
</dbReference>
<feature type="binding site" evidence="9">
    <location>
        <begin position="25"/>
        <end position="27"/>
    </location>
    <ligand>
        <name>FMN</name>
        <dbReference type="ChEBI" id="CHEBI:58210"/>
    </ligand>
</feature>
<dbReference type="Gene3D" id="1.20.120.1460">
    <property type="match status" value="1"/>
</dbReference>
<dbReference type="InterPro" id="IPR018517">
    <property type="entry name" value="tRNA_hU_synthase_CS"/>
</dbReference>
<keyword evidence="2 9" id="KW-0820">tRNA-binding</keyword>
<comment type="catalytic activity">
    <reaction evidence="9">
        <text>5,6-dihydrouridine(20) in tRNA + NADP(+) = uridine(20) in tRNA + NADPH + H(+)</text>
        <dbReference type="Rhea" id="RHEA:53336"/>
        <dbReference type="Rhea" id="RHEA-COMP:13533"/>
        <dbReference type="Rhea" id="RHEA-COMP:13534"/>
        <dbReference type="ChEBI" id="CHEBI:15378"/>
        <dbReference type="ChEBI" id="CHEBI:57783"/>
        <dbReference type="ChEBI" id="CHEBI:58349"/>
        <dbReference type="ChEBI" id="CHEBI:65315"/>
        <dbReference type="ChEBI" id="CHEBI:74443"/>
        <dbReference type="EC" id="1.3.1.91"/>
    </reaction>
</comment>
<proteinExistence type="inferred from homology"/>
<evidence type="ECO:0000256" key="1">
    <source>
        <dbReference type="ARBA" id="ARBA00001917"/>
    </source>
</evidence>
<dbReference type="PIRSF" id="PIRSF006621">
    <property type="entry name" value="Dus"/>
    <property type="match status" value="1"/>
</dbReference>
<comment type="caution">
    <text evidence="12">The sequence shown here is derived from an EMBL/GenBank/DDBJ whole genome shotgun (WGS) entry which is preliminary data.</text>
</comment>
<feature type="binding site" evidence="9">
    <location>
        <position position="150"/>
    </location>
    <ligand>
        <name>FMN</name>
        <dbReference type="ChEBI" id="CHEBI:58210"/>
    </ligand>
</feature>
<accession>A0ABQ6LNL3</accession>
<dbReference type="SUPFAM" id="SSF51395">
    <property type="entry name" value="FMN-linked oxidoreductases"/>
    <property type="match status" value="1"/>
</dbReference>
<protein>
    <recommendedName>
        <fullName evidence="9">tRNA-dihydrouridine(20/20a) synthase</fullName>
        <ecNumber evidence="9">1.3.1.91</ecNumber>
    </recommendedName>
    <alternativeName>
        <fullName evidence="9">U20-specific dihydrouridine synthase</fullName>
        <shortName evidence="9">U20-specific Dus</shortName>
    </alternativeName>
    <alternativeName>
        <fullName evidence="9">tRNA-dihydrouridine synthase A</fullName>
    </alternativeName>
</protein>
<evidence type="ECO:0000256" key="6">
    <source>
        <dbReference type="ARBA" id="ARBA00022857"/>
    </source>
</evidence>
<gene>
    <name evidence="9 12" type="primary">dusA</name>
    <name evidence="12" type="ORF">LNKW23_39690</name>
</gene>
<organism evidence="12 13">
    <name type="scientific">Paralimibaculum aggregatum</name>
    <dbReference type="NCBI Taxonomy" id="3036245"/>
    <lineage>
        <taxon>Bacteria</taxon>
        <taxon>Pseudomonadati</taxon>
        <taxon>Pseudomonadota</taxon>
        <taxon>Alphaproteobacteria</taxon>
        <taxon>Rhodobacterales</taxon>
        <taxon>Paracoccaceae</taxon>
        <taxon>Paralimibaculum</taxon>
    </lineage>
</organism>
<keyword evidence="8 9" id="KW-0560">Oxidoreductase</keyword>
<evidence type="ECO:0000256" key="3">
    <source>
        <dbReference type="ARBA" id="ARBA00022630"/>
    </source>
</evidence>
<dbReference type="PROSITE" id="PS01136">
    <property type="entry name" value="UPF0034"/>
    <property type="match status" value="1"/>
</dbReference>
<keyword evidence="6 9" id="KW-0521">NADP</keyword>
<evidence type="ECO:0000256" key="10">
    <source>
        <dbReference type="PIRNR" id="PIRNR006621"/>
    </source>
</evidence>
<comment type="similarity">
    <text evidence="9">Belongs to the Dus family. DusA subfamily.</text>
</comment>
<evidence type="ECO:0000256" key="4">
    <source>
        <dbReference type="ARBA" id="ARBA00022643"/>
    </source>
</evidence>
<feature type="active site" description="Proton donor" evidence="9">
    <location>
        <position position="108"/>
    </location>
</feature>
<dbReference type="Pfam" id="PF01207">
    <property type="entry name" value="Dus"/>
    <property type="match status" value="1"/>
</dbReference>
<dbReference type="PANTHER" id="PTHR42907:SF1">
    <property type="entry name" value="FMN-LINKED OXIDOREDUCTASES SUPERFAMILY PROTEIN"/>
    <property type="match status" value="1"/>
</dbReference>
<feature type="site" description="Interacts with tRNA; defines subfamily-specific binding signature" evidence="9">
    <location>
        <position position="314"/>
    </location>
</feature>
<feature type="binding site" evidence="9">
    <location>
        <begin position="222"/>
        <end position="224"/>
    </location>
    <ligand>
        <name>FMN</name>
        <dbReference type="ChEBI" id="CHEBI:58210"/>
    </ligand>
</feature>
<dbReference type="Gene3D" id="3.20.20.70">
    <property type="entry name" value="Aldolase class I"/>
    <property type="match status" value="1"/>
</dbReference>
<dbReference type="PANTHER" id="PTHR42907">
    <property type="entry name" value="FMN-LINKED OXIDOREDUCTASES SUPERFAMILY PROTEIN"/>
    <property type="match status" value="1"/>
</dbReference>
<dbReference type="EC" id="1.3.1.91" evidence="9"/>
<evidence type="ECO:0000256" key="5">
    <source>
        <dbReference type="ARBA" id="ARBA00022694"/>
    </source>
</evidence>
<feature type="binding site" evidence="9">
    <location>
        <position position="78"/>
    </location>
    <ligand>
        <name>FMN</name>
        <dbReference type="ChEBI" id="CHEBI:58210"/>
    </ligand>
</feature>
<feature type="site" description="Interacts with tRNA" evidence="9">
    <location>
        <position position="105"/>
    </location>
</feature>
<feature type="binding site" evidence="9">
    <location>
        <position position="182"/>
    </location>
    <ligand>
        <name>FMN</name>
        <dbReference type="ChEBI" id="CHEBI:58210"/>
    </ligand>
</feature>
<evidence type="ECO:0000256" key="9">
    <source>
        <dbReference type="HAMAP-Rule" id="MF_02041"/>
    </source>
</evidence>
<feature type="site" description="Interacts with tRNA; defines subfamily-specific binding signature" evidence="9">
    <location>
        <position position="194"/>
    </location>
</feature>
<keyword evidence="13" id="KW-1185">Reference proteome</keyword>
<evidence type="ECO:0000313" key="13">
    <source>
        <dbReference type="Proteomes" id="UP001239909"/>
    </source>
</evidence>
<dbReference type="InterPro" id="IPR013785">
    <property type="entry name" value="Aldolase_TIM"/>
</dbReference>
<keyword evidence="5 9" id="KW-0819">tRNA processing</keyword>
<feature type="site" description="Interacts with tRNA" evidence="9">
    <location>
        <position position="197"/>
    </location>
</feature>
<evidence type="ECO:0000256" key="2">
    <source>
        <dbReference type="ARBA" id="ARBA00022555"/>
    </source>
</evidence>
<comment type="catalytic activity">
    <reaction evidence="9">
        <text>5,6-dihydrouridine(20a) in tRNA + NADP(+) = uridine(20a) in tRNA + NADPH + H(+)</text>
        <dbReference type="Rhea" id="RHEA:53344"/>
        <dbReference type="Rhea" id="RHEA-COMP:13535"/>
        <dbReference type="Rhea" id="RHEA-COMP:13536"/>
        <dbReference type="ChEBI" id="CHEBI:15378"/>
        <dbReference type="ChEBI" id="CHEBI:57783"/>
        <dbReference type="ChEBI" id="CHEBI:58349"/>
        <dbReference type="ChEBI" id="CHEBI:65315"/>
        <dbReference type="ChEBI" id="CHEBI:74443"/>
    </reaction>
</comment>
<dbReference type="EMBL" id="BSYI01000042">
    <property type="protein sequence ID" value="GMG84753.1"/>
    <property type="molecule type" value="Genomic_DNA"/>
</dbReference>
<keyword evidence="7 9" id="KW-0694">RNA-binding</keyword>
<dbReference type="NCBIfam" id="NF008774">
    <property type="entry name" value="PRK11815.1"/>
    <property type="match status" value="1"/>
</dbReference>
<comment type="function">
    <text evidence="9">Catalyzes the synthesis of 5,6-dihydrouridine (D), a modified base found in the D-loop of most tRNAs, via the reduction of the C5-C6 double bond in target uridines. Specifically modifies U20 and U20a in tRNAs.</text>
</comment>
<comment type="catalytic activity">
    <reaction evidence="9">
        <text>5,6-dihydrouridine(20) in tRNA + NAD(+) = uridine(20) in tRNA + NADH + H(+)</text>
        <dbReference type="Rhea" id="RHEA:53340"/>
        <dbReference type="Rhea" id="RHEA-COMP:13533"/>
        <dbReference type="Rhea" id="RHEA-COMP:13534"/>
        <dbReference type="ChEBI" id="CHEBI:15378"/>
        <dbReference type="ChEBI" id="CHEBI:57540"/>
        <dbReference type="ChEBI" id="CHEBI:57945"/>
        <dbReference type="ChEBI" id="CHEBI:65315"/>
        <dbReference type="ChEBI" id="CHEBI:74443"/>
        <dbReference type="EC" id="1.3.1.91"/>
    </reaction>
</comment>